<dbReference type="GeneID" id="70240377"/>
<protein>
    <recommendedName>
        <fullName evidence="6">Mid2 domain-containing protein</fullName>
    </recommendedName>
</protein>
<evidence type="ECO:0000313" key="4">
    <source>
        <dbReference type="EMBL" id="KAH8693241.1"/>
    </source>
</evidence>
<feature type="non-terminal residue" evidence="4">
    <location>
        <position position="211"/>
    </location>
</feature>
<dbReference type="CDD" id="cd12087">
    <property type="entry name" value="TM_EGFR-like"/>
    <property type="match status" value="1"/>
</dbReference>
<keyword evidence="2" id="KW-1133">Transmembrane helix</keyword>
<gene>
    <name evidence="4" type="ORF">BGW36DRAFT_263037</name>
</gene>
<evidence type="ECO:0000256" key="3">
    <source>
        <dbReference type="SAM" id="SignalP"/>
    </source>
</evidence>
<sequence length="211" mass="23470">MYTSALLLLGASSCAFAAPTWTDVVSRTVSTIHTRDSGDSDKSNGITIAGIVIGVVFAVIIAGVLVMYLFSSDNCITRRGWYQSLRQRKKSKVQSQHLSPFDDDQEALTKRASFQSERESIMFSRSRASSLQFAVVEETDQSQRRSSQQIYVLRGDTYVPMHQVDTINTEQPRPAIERRRESQTDDNISPIDDQASSHPSIPVVVTPPLES</sequence>
<comment type="caution">
    <text evidence="4">The sequence shown here is derived from an EMBL/GenBank/DDBJ whole genome shotgun (WGS) entry which is preliminary data.</text>
</comment>
<dbReference type="RefSeq" id="XP_046069114.1">
    <property type="nucleotide sequence ID" value="XM_046210090.1"/>
</dbReference>
<keyword evidence="3" id="KW-0732">Signal</keyword>
<name>A0AAD4PXK7_9EURO</name>
<feature type="transmembrane region" description="Helical" evidence="2">
    <location>
        <begin position="46"/>
        <end position="70"/>
    </location>
</feature>
<evidence type="ECO:0000256" key="1">
    <source>
        <dbReference type="SAM" id="MobiDB-lite"/>
    </source>
</evidence>
<dbReference type="AlphaFoldDB" id="A0AAD4PXK7"/>
<organism evidence="4 5">
    <name type="scientific">Talaromyces proteolyticus</name>
    <dbReference type="NCBI Taxonomy" id="1131652"/>
    <lineage>
        <taxon>Eukaryota</taxon>
        <taxon>Fungi</taxon>
        <taxon>Dikarya</taxon>
        <taxon>Ascomycota</taxon>
        <taxon>Pezizomycotina</taxon>
        <taxon>Eurotiomycetes</taxon>
        <taxon>Eurotiomycetidae</taxon>
        <taxon>Eurotiales</taxon>
        <taxon>Trichocomaceae</taxon>
        <taxon>Talaromyces</taxon>
        <taxon>Talaromyces sect. Bacilispori</taxon>
    </lineage>
</organism>
<dbReference type="Proteomes" id="UP001201262">
    <property type="component" value="Unassembled WGS sequence"/>
</dbReference>
<keyword evidence="2" id="KW-0812">Transmembrane</keyword>
<keyword evidence="2" id="KW-0472">Membrane</keyword>
<feature type="region of interest" description="Disordered" evidence="1">
    <location>
        <begin position="162"/>
        <end position="211"/>
    </location>
</feature>
<reference evidence="4" key="1">
    <citation type="submission" date="2021-12" db="EMBL/GenBank/DDBJ databases">
        <title>Convergent genome expansion in fungi linked to evolution of root-endophyte symbiosis.</title>
        <authorList>
            <consortium name="DOE Joint Genome Institute"/>
            <person name="Ke Y.-H."/>
            <person name="Bonito G."/>
            <person name="Liao H.-L."/>
            <person name="Looney B."/>
            <person name="Rojas-Flechas A."/>
            <person name="Nash J."/>
            <person name="Hameed K."/>
            <person name="Schadt C."/>
            <person name="Martin F."/>
            <person name="Crous P.W."/>
            <person name="Miettinen O."/>
            <person name="Magnuson J.K."/>
            <person name="Labbe J."/>
            <person name="Jacobson D."/>
            <person name="Doktycz M.J."/>
            <person name="Veneault-Fourrey C."/>
            <person name="Kuo A."/>
            <person name="Mondo S."/>
            <person name="Calhoun S."/>
            <person name="Riley R."/>
            <person name="Ohm R."/>
            <person name="LaButti K."/>
            <person name="Andreopoulos B."/>
            <person name="Pangilinan J."/>
            <person name="Nolan M."/>
            <person name="Tritt A."/>
            <person name="Clum A."/>
            <person name="Lipzen A."/>
            <person name="Daum C."/>
            <person name="Barry K."/>
            <person name="Grigoriev I.V."/>
            <person name="Vilgalys R."/>
        </authorList>
    </citation>
    <scope>NUCLEOTIDE SEQUENCE</scope>
    <source>
        <strain evidence="4">PMI_201</strain>
    </source>
</reference>
<evidence type="ECO:0008006" key="6">
    <source>
        <dbReference type="Google" id="ProtNLM"/>
    </source>
</evidence>
<feature type="signal peptide" evidence="3">
    <location>
        <begin position="1"/>
        <end position="17"/>
    </location>
</feature>
<proteinExistence type="predicted"/>
<accession>A0AAD4PXK7</accession>
<evidence type="ECO:0000313" key="5">
    <source>
        <dbReference type="Proteomes" id="UP001201262"/>
    </source>
</evidence>
<keyword evidence="5" id="KW-1185">Reference proteome</keyword>
<feature type="chain" id="PRO_5042144481" description="Mid2 domain-containing protein" evidence="3">
    <location>
        <begin position="18"/>
        <end position="211"/>
    </location>
</feature>
<dbReference type="EMBL" id="JAJTJA010000010">
    <property type="protein sequence ID" value="KAH8693241.1"/>
    <property type="molecule type" value="Genomic_DNA"/>
</dbReference>
<evidence type="ECO:0000256" key="2">
    <source>
        <dbReference type="SAM" id="Phobius"/>
    </source>
</evidence>